<dbReference type="InterPro" id="IPR040992">
    <property type="entry name" value="XRN1_D1"/>
</dbReference>
<feature type="domain" description="Xrn1 N-terminal" evidence="7">
    <location>
        <begin position="1"/>
        <end position="227"/>
    </location>
</feature>
<feature type="compositionally biased region" description="Basic and acidic residues" evidence="6">
    <location>
        <begin position="1280"/>
        <end position="1291"/>
    </location>
</feature>
<comment type="caution">
    <text evidence="12">The sequence shown here is derived from an EMBL/GenBank/DDBJ whole genome shotgun (WGS) entry which is preliminary data.</text>
</comment>
<name>A0A9P8Q9A7_WICPI</name>
<dbReference type="Gene3D" id="3.30.1370.250">
    <property type="match status" value="1"/>
</dbReference>
<keyword evidence="3 5" id="KW-0269">Exonuclease</keyword>
<evidence type="ECO:0000259" key="9">
    <source>
        <dbReference type="Pfam" id="PF18129"/>
    </source>
</evidence>
<accession>A0A9P8Q9A7</accession>
<evidence type="ECO:0000259" key="10">
    <source>
        <dbReference type="Pfam" id="PF18332"/>
    </source>
</evidence>
<evidence type="ECO:0000256" key="6">
    <source>
        <dbReference type="SAM" id="MobiDB-lite"/>
    </source>
</evidence>
<keyword evidence="5" id="KW-0694">RNA-binding</keyword>
<dbReference type="EC" id="3.1.13.-" evidence="5"/>
<dbReference type="Gene3D" id="2.30.30.30">
    <property type="match status" value="1"/>
</dbReference>
<dbReference type="InterPro" id="IPR027073">
    <property type="entry name" value="5_3_exoribonuclease"/>
</dbReference>
<dbReference type="InterPro" id="IPR041106">
    <property type="entry name" value="XRN1_D2_D3"/>
</dbReference>
<keyword evidence="13" id="KW-1185">Reference proteome</keyword>
<feature type="domain" description="Xrn1 helical" evidence="8">
    <location>
        <begin position="271"/>
        <end position="679"/>
    </location>
</feature>
<keyword evidence="2 5" id="KW-0378">Hydrolase</keyword>
<comment type="similarity">
    <text evidence="4 5">Belongs to the 5'-3' exonuclease family.</text>
</comment>
<dbReference type="GO" id="GO:0004534">
    <property type="term" value="F:5'-3' RNA exonuclease activity"/>
    <property type="evidence" value="ECO:0007669"/>
    <property type="project" value="TreeGrafter"/>
</dbReference>
<organism evidence="12 13">
    <name type="scientific">Wickerhamomyces pijperi</name>
    <name type="common">Yeast</name>
    <name type="synonym">Pichia pijperi</name>
    <dbReference type="NCBI Taxonomy" id="599730"/>
    <lineage>
        <taxon>Eukaryota</taxon>
        <taxon>Fungi</taxon>
        <taxon>Dikarya</taxon>
        <taxon>Ascomycota</taxon>
        <taxon>Saccharomycotina</taxon>
        <taxon>Saccharomycetes</taxon>
        <taxon>Phaffomycetales</taxon>
        <taxon>Wickerhamomycetaceae</taxon>
        <taxon>Wickerhamomyces</taxon>
    </lineage>
</organism>
<dbReference type="CDD" id="cd18673">
    <property type="entry name" value="PIN_XRN1-2-like"/>
    <property type="match status" value="1"/>
</dbReference>
<sequence length="1478" mass="167677">MGIPKFFRFISERWPNISQLIDGTQIPEFDNFYLDMNSILHTCTRAKEGESNKRLSEEEVFTAIFAYIDHLFDTIQPKKVFYMAIDGVAPRAKMNQQRSRRFRTAIDAEKALANAIEKGEEIPAGEPFDSNSITPGTEFMGKLTRFLKYFIHKKVSNDSKWQNVEIILSGHEVPGEGEHKIMDFIRTKRSLPTYDPNTRHCIYGLDADLIMLGLVSHDPHFALLREEVTFGRNSQKAKSLEEQKFYLLHLSLVREYLELEFKELESEVKFTYDFERILDDFVLIMYVIGNDFLPNLPDLHLNKGAFPLLLETFKQSLRSVDGYINEFGKINLQRLGVWLDYLSKFELENFEQGEVDLEWFNKQLENVSITGEKKRLRTGKIALLKKQKKLIGIVKPWLIKTYSTRISPDLTIDEIPTLELAADVVADNQDFLKEFAFELDLFLTRSASKGTYSLKVDVDGMDPHESDEEFTERSNNIRRIIKRYENAVILDSEGETAIDDKKTVYNEKFEHWKDQYYKEKFGFSIKDDDEMQKLTENYVEGLQWVLYYYFQGCSSWPWYFQYHYAPRISDIKRALGMKIEFNLGTPFKPYEQLMSVLPSRSNKLVPAPYRKLMLDENSVIKDFYPMDVEYDMNGKTAEWEAVVKLSFVDEKRLKDALAPLEPLLNEEEKFRNSFGRDIQFKFNPQIEQVFKSPLAGIFADLENNHCFEVPYVLEKLTSYHTGLVEGVLLGNKALAGFPTLKSIPFTNELKNAGLLIFNQPSRSQSQILTPKDIHEGLTVDQFADRYVGEIVWTRYPYLRESKITRVVDGKFDYRSRGQSFEMDSEDVKTYKSTLSNVQKKYMSSKGLELKSIRALVYVKPVTGLKRTSDGAYVKDFTKEEEVYPLQLVVENVSQKDHRYVEKAPLPIDKEFPVGSKTIFLGDYAYGGEAVIDGYSTTARVKISVNKLSHRAEPTIGSKLAHKEVEENIFYPSFEVARTLKLHPLFLSKITSSCMIETLKGQRANIGLDLKFEAKREKVIGYTKKLEKGWGYSIHAINLLKEYRKLFPDFFEGLINNPTNGGQFPKLANIYNRIKDPKQIDDKLKQVQSWLKAVKSTLVRASLESDSLSSISMQEIEAAIELHALEADQSEIKKMEGVPRDAILDPKVSFSRLSSQTFHLGDRVVYVHDSGKVPLFSKGTVVSYTSLGSNVTLNVLFDKVIMGGNKLDGRIRTNRGLAVDSSLVLNISRKQFVYHSSASKTKKSKPVKAKAKPAAGPAAAPAKKVLAKRTKPEGEAVALVSEEKKEKVDTKAKPKKTQVKKDKAANDLLSLLKGEKKPETAEDTEPQQEEEESTPTKNFASKAIQNQILNNLNGVPQMPQMPMPPIPFGMPPIPGPFNGFIPQVFPVPPGYIPFPPMNGNMPFPPMPQQQQQQQQMNHAPVQTNGGSDSAPSTGSLRGQSSGRGNRGRGRGGHRGGNRGGNRGGKNSSAPSSVPSSASS</sequence>
<feature type="compositionally biased region" description="Low complexity" evidence="6">
    <location>
        <begin position="1251"/>
        <end position="1263"/>
    </location>
</feature>
<keyword evidence="5" id="KW-0963">Cytoplasm</keyword>
<dbReference type="InterPro" id="IPR004859">
    <property type="entry name" value="Xrn1_N"/>
</dbReference>
<evidence type="ECO:0000256" key="3">
    <source>
        <dbReference type="ARBA" id="ARBA00022839"/>
    </source>
</evidence>
<feature type="compositionally biased region" description="Acidic residues" evidence="6">
    <location>
        <begin position="1320"/>
        <end position="1332"/>
    </location>
</feature>
<feature type="compositionally biased region" description="Polar residues" evidence="6">
    <location>
        <begin position="1419"/>
        <end position="1432"/>
    </location>
</feature>
<feature type="compositionally biased region" description="Basic residues" evidence="6">
    <location>
        <begin position="1239"/>
        <end position="1250"/>
    </location>
</feature>
<dbReference type="GO" id="GO:0003723">
    <property type="term" value="F:RNA binding"/>
    <property type="evidence" value="ECO:0007669"/>
    <property type="project" value="UniProtKB-KW"/>
</dbReference>
<dbReference type="GO" id="GO:0016075">
    <property type="term" value="P:rRNA catabolic process"/>
    <property type="evidence" value="ECO:0007669"/>
    <property type="project" value="TreeGrafter"/>
</dbReference>
<evidence type="ECO:0000313" key="12">
    <source>
        <dbReference type="EMBL" id="KAH3685269.1"/>
    </source>
</evidence>
<feature type="domain" description="5'-3' exoribonuclease 1 D1" evidence="10">
    <location>
        <begin position="722"/>
        <end position="902"/>
    </location>
</feature>
<feature type="compositionally biased region" description="Low complexity" evidence="6">
    <location>
        <begin position="1463"/>
        <end position="1478"/>
    </location>
</feature>
<dbReference type="EMBL" id="JAEUBG010002063">
    <property type="protein sequence ID" value="KAH3685269.1"/>
    <property type="molecule type" value="Genomic_DNA"/>
</dbReference>
<comment type="function">
    <text evidence="5">Multifunctional protein that exhibits several independent functions at different levels of the cellular processes. 5'-3' exonuclease component of the nonsense-mediated mRNA decay (NMD) which is a highly conserved mRNA degradation pathway, an RNA surveillance system whose role is to identify and rid cells of mRNA with premature termination codons and thus prevents accumulation of potentially harmful truncated proteins.</text>
</comment>
<evidence type="ECO:0000256" key="4">
    <source>
        <dbReference type="ARBA" id="ARBA00038299"/>
    </source>
</evidence>
<keyword evidence="5" id="KW-0866">Nonsense-mediated mRNA decay</keyword>
<dbReference type="PANTHER" id="PTHR12341">
    <property type="entry name" value="5'-&gt;3' EXORIBONUCLEASE"/>
    <property type="match status" value="1"/>
</dbReference>
<reference evidence="12" key="2">
    <citation type="submission" date="2021-01" db="EMBL/GenBank/DDBJ databases">
        <authorList>
            <person name="Schikora-Tamarit M.A."/>
        </authorList>
    </citation>
    <scope>NUCLEOTIDE SEQUENCE</scope>
    <source>
        <strain evidence="12">CBS2887</strain>
    </source>
</reference>
<dbReference type="Proteomes" id="UP000774326">
    <property type="component" value="Unassembled WGS sequence"/>
</dbReference>
<dbReference type="GO" id="GO:0005634">
    <property type="term" value="C:nucleus"/>
    <property type="evidence" value="ECO:0007669"/>
    <property type="project" value="TreeGrafter"/>
</dbReference>
<dbReference type="InterPro" id="IPR047008">
    <property type="entry name" value="XRN1_SH3_sf"/>
</dbReference>
<protein>
    <recommendedName>
        <fullName evidence="5">5'-3' exoribonuclease 1</fullName>
        <ecNumber evidence="5">3.1.13.-</ecNumber>
    </recommendedName>
</protein>
<dbReference type="Pfam" id="PF18334">
    <property type="entry name" value="XRN1_D2_D3"/>
    <property type="match status" value="1"/>
</dbReference>
<evidence type="ECO:0000259" key="11">
    <source>
        <dbReference type="Pfam" id="PF18334"/>
    </source>
</evidence>
<keyword evidence="1 5" id="KW-0540">Nuclease</keyword>
<dbReference type="InterPro" id="IPR047007">
    <property type="entry name" value="XRN1_D1_sf"/>
</dbReference>
<feature type="compositionally biased region" description="Basic residues" evidence="6">
    <location>
        <begin position="1444"/>
        <end position="1455"/>
    </location>
</feature>
<gene>
    <name evidence="12" type="ORF">WICPIJ_003743</name>
</gene>
<dbReference type="FunFam" id="3.40.50.12390:FF:000002">
    <property type="entry name" value="5'-3' exoribonuclease 1"/>
    <property type="match status" value="1"/>
</dbReference>
<evidence type="ECO:0000256" key="5">
    <source>
        <dbReference type="PIRNR" id="PIRNR006743"/>
    </source>
</evidence>
<dbReference type="Gene3D" id="1.25.40.1050">
    <property type="match status" value="1"/>
</dbReference>
<dbReference type="Pfam" id="PF18129">
    <property type="entry name" value="SH3_12"/>
    <property type="match status" value="1"/>
</dbReference>
<feature type="domain" description="Exoribonuclease Xrn1 D2/D3" evidence="11">
    <location>
        <begin position="906"/>
        <end position="1137"/>
    </location>
</feature>
<evidence type="ECO:0000259" key="8">
    <source>
        <dbReference type="Pfam" id="PF17846"/>
    </source>
</evidence>
<evidence type="ECO:0000256" key="1">
    <source>
        <dbReference type="ARBA" id="ARBA00022722"/>
    </source>
</evidence>
<feature type="compositionally biased region" description="Pro residues" evidence="6">
    <location>
        <begin position="1395"/>
        <end position="1406"/>
    </location>
</feature>
<proteinExistence type="inferred from homology"/>
<dbReference type="PANTHER" id="PTHR12341:SF7">
    <property type="entry name" value="5'-3' EXORIBONUCLEASE 1"/>
    <property type="match status" value="1"/>
</dbReference>
<dbReference type="InterPro" id="IPR014722">
    <property type="entry name" value="Rib_uL2_dom2"/>
</dbReference>
<dbReference type="InterPro" id="IPR041412">
    <property type="entry name" value="Xrn1_helical"/>
</dbReference>
<feature type="region of interest" description="Disordered" evidence="6">
    <location>
        <begin position="1236"/>
        <end position="1336"/>
    </location>
</feature>
<feature type="compositionally biased region" description="Low complexity" evidence="6">
    <location>
        <begin position="1407"/>
        <end position="1416"/>
    </location>
</feature>
<dbReference type="Pfam" id="PF17846">
    <property type="entry name" value="XRN_M"/>
    <property type="match status" value="1"/>
</dbReference>
<evidence type="ECO:0000313" key="13">
    <source>
        <dbReference type="Proteomes" id="UP000774326"/>
    </source>
</evidence>
<feature type="domain" description="5'-3' exoribonuclease 1 SH3-like" evidence="9">
    <location>
        <begin position="1155"/>
        <end position="1225"/>
    </location>
</feature>
<dbReference type="Pfam" id="PF18332">
    <property type="entry name" value="XRN1_D1"/>
    <property type="match status" value="1"/>
</dbReference>
<dbReference type="GO" id="GO:0000184">
    <property type="term" value="P:nuclear-transcribed mRNA catabolic process, nonsense-mediated decay"/>
    <property type="evidence" value="ECO:0007669"/>
    <property type="project" value="UniProtKB-KW"/>
</dbReference>
<reference evidence="12" key="1">
    <citation type="journal article" date="2021" name="Open Biol.">
        <title>Shared evolutionary footprints suggest mitochondrial oxidative damage underlies multiple complex I losses in fungi.</title>
        <authorList>
            <person name="Schikora-Tamarit M.A."/>
            <person name="Marcet-Houben M."/>
            <person name="Nosek J."/>
            <person name="Gabaldon T."/>
        </authorList>
    </citation>
    <scope>NUCLEOTIDE SEQUENCE</scope>
    <source>
        <strain evidence="12">CBS2887</strain>
    </source>
</reference>
<feature type="compositionally biased region" description="Low complexity" evidence="6">
    <location>
        <begin position="1433"/>
        <end position="1442"/>
    </location>
</feature>
<dbReference type="PIRSF" id="PIRSF006743">
    <property type="entry name" value="Exonuclease_Xnr1"/>
    <property type="match status" value="1"/>
</dbReference>
<dbReference type="Gene3D" id="3.40.50.12390">
    <property type="match status" value="2"/>
</dbReference>
<evidence type="ECO:0000259" key="7">
    <source>
        <dbReference type="Pfam" id="PF03159"/>
    </source>
</evidence>
<dbReference type="Gene3D" id="2.170.260.40">
    <property type="match status" value="1"/>
</dbReference>
<dbReference type="OrthoDB" id="372487at2759"/>
<dbReference type="Pfam" id="PF03159">
    <property type="entry name" value="XRN_N"/>
    <property type="match status" value="1"/>
</dbReference>
<dbReference type="Gene3D" id="2.30.30.750">
    <property type="match status" value="1"/>
</dbReference>
<comment type="subcellular location">
    <subcellularLocation>
        <location evidence="5">Cytoplasm</location>
    </subcellularLocation>
</comment>
<dbReference type="GO" id="GO:0005737">
    <property type="term" value="C:cytoplasm"/>
    <property type="evidence" value="ECO:0007669"/>
    <property type="project" value="UniProtKB-SubCell"/>
</dbReference>
<evidence type="ECO:0000256" key="2">
    <source>
        <dbReference type="ARBA" id="ARBA00022801"/>
    </source>
</evidence>
<dbReference type="InterPro" id="IPR016494">
    <property type="entry name" value="5_3_exoribonuclease_1"/>
</dbReference>
<feature type="region of interest" description="Disordered" evidence="6">
    <location>
        <begin position="1395"/>
        <end position="1478"/>
    </location>
</feature>
<dbReference type="InterPro" id="IPR041385">
    <property type="entry name" value="SH3_12"/>
</dbReference>